<evidence type="ECO:0000313" key="6">
    <source>
        <dbReference type="Proteomes" id="UP000525078"/>
    </source>
</evidence>
<sequence>MDAEQVLHMNGGVGQTSYANNSSHQRVAISTARETLESTIKQVYGTNKMLPECLMMADLGCSSGPNTLTVVSYILDIIEAICQSLKINSPTFQVFLNDLFGNDFNAVFQSLSSFYDKLKNEKGDKFGPCFIAAMPGSFYGRLFPNNSIHIVHSSYSLHWLSKVPSGLVDDETGEAYNKGNIHISKTSPPLVLKAYLDQFQKDFTNFLRCRSEEIVSGGIMILTIIGNIQSDYSANWEILETVLNEMVKENIIEAKCVDNFNMPSYFPSAKEVKSVIEKEGSFSLQKLNTFETTADAGFTSEHDDTTLNFEAEESNNNNNNNYKRGKYVSDYIRAVTEPILVKQFGETIMDELFERLAYKVIVCAIMTST</sequence>
<dbReference type="AlphaFoldDB" id="A0A7J6FXP5"/>
<keyword evidence="3" id="KW-0479">Metal-binding</keyword>
<dbReference type="GO" id="GO:0032259">
    <property type="term" value="P:methylation"/>
    <property type="evidence" value="ECO:0007669"/>
    <property type="project" value="UniProtKB-KW"/>
</dbReference>
<dbReference type="PANTHER" id="PTHR31009">
    <property type="entry name" value="S-ADENOSYL-L-METHIONINE:CARBOXYL METHYLTRANSFERASE FAMILY PROTEIN"/>
    <property type="match status" value="1"/>
</dbReference>
<dbReference type="InterPro" id="IPR005299">
    <property type="entry name" value="MeTrfase_7"/>
</dbReference>
<dbReference type="InterPro" id="IPR042086">
    <property type="entry name" value="MeTrfase_capping"/>
</dbReference>
<proteinExistence type="predicted"/>
<organism evidence="5 6">
    <name type="scientific">Cannabis sativa</name>
    <name type="common">Hemp</name>
    <name type="synonym">Marijuana</name>
    <dbReference type="NCBI Taxonomy" id="3483"/>
    <lineage>
        <taxon>Eukaryota</taxon>
        <taxon>Viridiplantae</taxon>
        <taxon>Streptophyta</taxon>
        <taxon>Embryophyta</taxon>
        <taxon>Tracheophyta</taxon>
        <taxon>Spermatophyta</taxon>
        <taxon>Magnoliopsida</taxon>
        <taxon>eudicotyledons</taxon>
        <taxon>Gunneridae</taxon>
        <taxon>Pentapetalae</taxon>
        <taxon>rosids</taxon>
        <taxon>fabids</taxon>
        <taxon>Rosales</taxon>
        <taxon>Cannabaceae</taxon>
        <taxon>Cannabis</taxon>
    </lineage>
</organism>
<evidence type="ECO:0000256" key="3">
    <source>
        <dbReference type="ARBA" id="ARBA00022723"/>
    </source>
</evidence>
<keyword evidence="4" id="KW-0460">Magnesium</keyword>
<dbReference type="GO" id="GO:0008168">
    <property type="term" value="F:methyltransferase activity"/>
    <property type="evidence" value="ECO:0007669"/>
    <property type="project" value="UniProtKB-KW"/>
</dbReference>
<protein>
    <submittedName>
        <fullName evidence="5">Uncharacterized protein</fullName>
    </submittedName>
</protein>
<accession>A0A7J6FXP5</accession>
<evidence type="ECO:0000256" key="1">
    <source>
        <dbReference type="ARBA" id="ARBA00022603"/>
    </source>
</evidence>
<evidence type="ECO:0000256" key="2">
    <source>
        <dbReference type="ARBA" id="ARBA00022679"/>
    </source>
</evidence>
<dbReference type="EMBL" id="JAATIP010000090">
    <property type="protein sequence ID" value="KAF4375521.1"/>
    <property type="molecule type" value="Genomic_DNA"/>
</dbReference>
<dbReference type="Gene3D" id="3.40.50.150">
    <property type="entry name" value="Vaccinia Virus protein VP39"/>
    <property type="match status" value="1"/>
</dbReference>
<dbReference type="SUPFAM" id="SSF53335">
    <property type="entry name" value="S-adenosyl-L-methionine-dependent methyltransferases"/>
    <property type="match status" value="1"/>
</dbReference>
<evidence type="ECO:0000256" key="4">
    <source>
        <dbReference type="ARBA" id="ARBA00022842"/>
    </source>
</evidence>
<dbReference type="Pfam" id="PF03492">
    <property type="entry name" value="Methyltransf_7"/>
    <property type="match status" value="1"/>
</dbReference>
<dbReference type="Gene3D" id="1.10.1200.270">
    <property type="entry name" value="Methyltransferase, alpha-helical capping domain"/>
    <property type="match status" value="1"/>
</dbReference>
<comment type="caution">
    <text evidence="5">The sequence shown here is derived from an EMBL/GenBank/DDBJ whole genome shotgun (WGS) entry which is preliminary data.</text>
</comment>
<dbReference type="GO" id="GO:0046872">
    <property type="term" value="F:metal ion binding"/>
    <property type="evidence" value="ECO:0007669"/>
    <property type="project" value="UniProtKB-KW"/>
</dbReference>
<dbReference type="InterPro" id="IPR029063">
    <property type="entry name" value="SAM-dependent_MTases_sf"/>
</dbReference>
<keyword evidence="2" id="KW-0808">Transferase</keyword>
<evidence type="ECO:0000313" key="5">
    <source>
        <dbReference type="EMBL" id="KAF4375521.1"/>
    </source>
</evidence>
<reference evidence="5 6" key="1">
    <citation type="journal article" date="2020" name="bioRxiv">
        <title>Sequence and annotation of 42 cannabis genomes reveals extensive copy number variation in cannabinoid synthesis and pathogen resistance genes.</title>
        <authorList>
            <person name="Mckernan K.J."/>
            <person name="Helbert Y."/>
            <person name="Kane L.T."/>
            <person name="Ebling H."/>
            <person name="Zhang L."/>
            <person name="Liu B."/>
            <person name="Eaton Z."/>
            <person name="Mclaughlin S."/>
            <person name="Kingan S."/>
            <person name="Baybayan P."/>
            <person name="Concepcion G."/>
            <person name="Jordan M."/>
            <person name="Riva A."/>
            <person name="Barbazuk W."/>
            <person name="Harkins T."/>
        </authorList>
    </citation>
    <scope>NUCLEOTIDE SEQUENCE [LARGE SCALE GENOMIC DNA]</scope>
    <source>
        <strain evidence="6">cv. Jamaican Lion 4</strain>
        <tissue evidence="5">Leaf</tissue>
    </source>
</reference>
<gene>
    <name evidence="5" type="ORF">F8388_024180</name>
</gene>
<keyword evidence="1" id="KW-0489">Methyltransferase</keyword>
<dbReference type="Proteomes" id="UP000525078">
    <property type="component" value="Unassembled WGS sequence"/>
</dbReference>
<name>A0A7J6FXP5_CANSA</name>